<feature type="transmembrane region" description="Helical" evidence="1">
    <location>
        <begin position="6"/>
        <end position="31"/>
    </location>
</feature>
<dbReference type="EMBL" id="LT629709">
    <property type="protein sequence ID" value="SDO72743.1"/>
    <property type="molecule type" value="Genomic_DNA"/>
</dbReference>
<accession>A0A1H0LXC2</accession>
<keyword evidence="1" id="KW-1133">Transmembrane helix</keyword>
<proteinExistence type="predicted"/>
<evidence type="ECO:0000313" key="2">
    <source>
        <dbReference type="EMBL" id="SDO72743.1"/>
    </source>
</evidence>
<keyword evidence="1" id="KW-0472">Membrane</keyword>
<dbReference type="AlphaFoldDB" id="A0A1H0LXC2"/>
<evidence type="ECO:0000313" key="3">
    <source>
        <dbReference type="Proteomes" id="UP000198549"/>
    </source>
</evidence>
<name>A0A1H0LXC2_PSERE</name>
<dbReference type="Proteomes" id="UP000198549">
    <property type="component" value="Chromosome I"/>
</dbReference>
<organism evidence="2 3">
    <name type="scientific">Pseudomonas reinekei</name>
    <dbReference type="NCBI Taxonomy" id="395598"/>
    <lineage>
        <taxon>Bacteria</taxon>
        <taxon>Pseudomonadati</taxon>
        <taxon>Pseudomonadota</taxon>
        <taxon>Gammaproteobacteria</taxon>
        <taxon>Pseudomonadales</taxon>
        <taxon>Pseudomonadaceae</taxon>
        <taxon>Pseudomonas</taxon>
    </lineage>
</organism>
<protein>
    <submittedName>
        <fullName evidence="2">Uncharacterized protein</fullName>
    </submittedName>
</protein>
<reference evidence="2 3" key="1">
    <citation type="submission" date="2016-10" db="EMBL/GenBank/DDBJ databases">
        <authorList>
            <person name="de Groot N.N."/>
        </authorList>
    </citation>
    <scope>NUCLEOTIDE SEQUENCE [LARGE SCALE GENOMIC DNA]</scope>
    <source>
        <strain evidence="2 3">BS3776</strain>
    </source>
</reference>
<sequence length="53" mass="6042">MGAGARWSVVAEALILSEMGVVDLHFLVFLLRINFDKMRRFYVFGEALLRLGI</sequence>
<gene>
    <name evidence="2" type="ORF">SAMN04490202_1663</name>
</gene>
<keyword evidence="1" id="KW-0812">Transmembrane</keyword>
<evidence type="ECO:0000256" key="1">
    <source>
        <dbReference type="SAM" id="Phobius"/>
    </source>
</evidence>